<dbReference type="Gene3D" id="3.10.100.10">
    <property type="entry name" value="Mannose-Binding Protein A, subunit A"/>
    <property type="match status" value="1"/>
</dbReference>
<feature type="chain" id="PRO_5040328611" description="C-type lectin domain-containing protein" evidence="1">
    <location>
        <begin position="17"/>
        <end position="210"/>
    </location>
</feature>
<dbReference type="InterPro" id="IPR016186">
    <property type="entry name" value="C-type_lectin-like/link_sf"/>
</dbReference>
<name>A0A9P1ILZ4_9PELO</name>
<dbReference type="InterPro" id="IPR016187">
    <property type="entry name" value="CTDL_fold"/>
</dbReference>
<organism evidence="2 3">
    <name type="scientific">Caenorhabditis angaria</name>
    <dbReference type="NCBI Taxonomy" id="860376"/>
    <lineage>
        <taxon>Eukaryota</taxon>
        <taxon>Metazoa</taxon>
        <taxon>Ecdysozoa</taxon>
        <taxon>Nematoda</taxon>
        <taxon>Chromadorea</taxon>
        <taxon>Rhabditida</taxon>
        <taxon>Rhabditina</taxon>
        <taxon>Rhabditomorpha</taxon>
        <taxon>Rhabditoidea</taxon>
        <taxon>Rhabditidae</taxon>
        <taxon>Peloderinae</taxon>
        <taxon>Caenorhabditis</taxon>
    </lineage>
</organism>
<feature type="signal peptide" evidence="1">
    <location>
        <begin position="1"/>
        <end position="16"/>
    </location>
</feature>
<dbReference type="SUPFAM" id="SSF56436">
    <property type="entry name" value="C-type lectin-like"/>
    <property type="match status" value="1"/>
</dbReference>
<reference evidence="2" key="1">
    <citation type="submission" date="2022-11" db="EMBL/GenBank/DDBJ databases">
        <authorList>
            <person name="Kikuchi T."/>
        </authorList>
    </citation>
    <scope>NUCLEOTIDE SEQUENCE</scope>
    <source>
        <strain evidence="2">PS1010</strain>
    </source>
</reference>
<evidence type="ECO:0008006" key="4">
    <source>
        <dbReference type="Google" id="ProtNLM"/>
    </source>
</evidence>
<sequence>MFCVIIFFVNYQIVESCIPTQILEVPIEFPTTTTSSTTSTTTTTTSTTTPEPIYTCPTDWTKFDRGTYYWCMYIYIGPVQTSNGPAICQSLDSSAVPTGFQNANEMSAMAAVVASRTSDFTFMLLGASRTAVCVGQILTATCTYKTSFYWTDQHTTGTDQFIWDLGNGSPENTGLIENWAIWKPVFGMMDDQPAYTWQSGVLCGVEATVS</sequence>
<evidence type="ECO:0000313" key="2">
    <source>
        <dbReference type="EMBL" id="CAI5447045.1"/>
    </source>
</evidence>
<accession>A0A9P1ILZ4</accession>
<keyword evidence="1" id="KW-0732">Signal</keyword>
<dbReference type="PANTHER" id="PTHR23124">
    <property type="entry name" value="C-TYPE LECTIN DOMAIN-CONTAINING PROTEIN-RELATED-RELATED"/>
    <property type="match status" value="1"/>
</dbReference>
<proteinExistence type="predicted"/>
<gene>
    <name evidence="2" type="ORF">CAMP_LOCUS9682</name>
</gene>
<evidence type="ECO:0000256" key="1">
    <source>
        <dbReference type="SAM" id="SignalP"/>
    </source>
</evidence>
<dbReference type="EMBL" id="CANHGI010000004">
    <property type="protein sequence ID" value="CAI5447045.1"/>
    <property type="molecule type" value="Genomic_DNA"/>
</dbReference>
<protein>
    <recommendedName>
        <fullName evidence="4">C-type lectin domain-containing protein</fullName>
    </recommendedName>
</protein>
<keyword evidence="3" id="KW-1185">Reference proteome</keyword>
<evidence type="ECO:0000313" key="3">
    <source>
        <dbReference type="Proteomes" id="UP001152747"/>
    </source>
</evidence>
<dbReference type="Proteomes" id="UP001152747">
    <property type="component" value="Unassembled WGS sequence"/>
</dbReference>
<dbReference type="PANTHER" id="PTHR23124:SF148">
    <property type="entry name" value="C-TYPE LECTIN DOMAIN-CONTAINING PROTEIN-RELATED"/>
    <property type="match status" value="1"/>
</dbReference>
<comment type="caution">
    <text evidence="2">The sequence shown here is derived from an EMBL/GenBank/DDBJ whole genome shotgun (WGS) entry which is preliminary data.</text>
</comment>
<dbReference type="AlphaFoldDB" id="A0A9P1ILZ4"/>